<dbReference type="InterPro" id="IPR025486">
    <property type="entry name" value="DUF4378"/>
</dbReference>
<feature type="domain" description="DUF3741" evidence="3">
    <location>
        <begin position="124"/>
        <end position="143"/>
    </location>
</feature>
<evidence type="ECO:0000259" key="2">
    <source>
        <dbReference type="Pfam" id="PF14309"/>
    </source>
</evidence>
<gene>
    <name evidence="4" type="ORF">CASFOL_008376</name>
</gene>
<feature type="region of interest" description="Disordered" evidence="1">
    <location>
        <begin position="142"/>
        <end position="179"/>
    </location>
</feature>
<feature type="compositionally biased region" description="Basic and acidic residues" evidence="1">
    <location>
        <begin position="304"/>
        <end position="313"/>
    </location>
</feature>
<comment type="caution">
    <text evidence="4">The sequence shown here is derived from an EMBL/GenBank/DDBJ whole genome shotgun (WGS) entry which is preliminary data.</text>
</comment>
<evidence type="ECO:0000259" key="3">
    <source>
        <dbReference type="Pfam" id="PF14383"/>
    </source>
</evidence>
<dbReference type="PANTHER" id="PTHR37751:SF1">
    <property type="entry name" value="LOW PROTEIN: M-PHASE INDUCER PHOSPHATASE-LIKE PROTEIN"/>
    <property type="match status" value="1"/>
</dbReference>
<name>A0ABD3DYT6_9LAMI</name>
<dbReference type="EMBL" id="JAVIJP010000009">
    <property type="protein sequence ID" value="KAL3647408.1"/>
    <property type="molecule type" value="Genomic_DNA"/>
</dbReference>
<protein>
    <recommendedName>
        <fullName evidence="6">DUF3741 domain-containing protein</fullName>
    </recommendedName>
</protein>
<evidence type="ECO:0000313" key="4">
    <source>
        <dbReference type="EMBL" id="KAL3647408.1"/>
    </source>
</evidence>
<dbReference type="Pfam" id="PF14309">
    <property type="entry name" value="DUF4378"/>
    <property type="match status" value="1"/>
</dbReference>
<feature type="compositionally biased region" description="Polar residues" evidence="1">
    <location>
        <begin position="105"/>
        <end position="125"/>
    </location>
</feature>
<feature type="region of interest" description="Disordered" evidence="1">
    <location>
        <begin position="274"/>
        <end position="352"/>
    </location>
</feature>
<feature type="compositionally biased region" description="Basic residues" evidence="1">
    <location>
        <begin position="289"/>
        <end position="303"/>
    </location>
</feature>
<dbReference type="PANTHER" id="PTHR37751">
    <property type="entry name" value="LOW PROTEIN: M-PHASE INDUCER PHOSPHATASE-LIKE PROTEIN"/>
    <property type="match status" value="1"/>
</dbReference>
<evidence type="ECO:0000256" key="1">
    <source>
        <dbReference type="SAM" id="MobiDB-lite"/>
    </source>
</evidence>
<organism evidence="4 5">
    <name type="scientific">Castilleja foliolosa</name>
    <dbReference type="NCBI Taxonomy" id="1961234"/>
    <lineage>
        <taxon>Eukaryota</taxon>
        <taxon>Viridiplantae</taxon>
        <taxon>Streptophyta</taxon>
        <taxon>Embryophyta</taxon>
        <taxon>Tracheophyta</taxon>
        <taxon>Spermatophyta</taxon>
        <taxon>Magnoliopsida</taxon>
        <taxon>eudicotyledons</taxon>
        <taxon>Gunneridae</taxon>
        <taxon>Pentapetalae</taxon>
        <taxon>asterids</taxon>
        <taxon>lamiids</taxon>
        <taxon>Lamiales</taxon>
        <taxon>Orobanchaceae</taxon>
        <taxon>Pedicularideae</taxon>
        <taxon>Castillejinae</taxon>
        <taxon>Castilleja</taxon>
    </lineage>
</organism>
<feature type="region of interest" description="Disordered" evidence="1">
    <location>
        <begin position="105"/>
        <end position="128"/>
    </location>
</feature>
<sequence>MGKEWLYWVRGGGGVGRRPSGRKFRMPKEMKDAATSAGCMCAIFRLFNLHHFHSHLNQEKSATGLEAPRNSLEFNEPLIAINTSPMMSSSMKDEELGKIQIKTNCPEISSPSTPRASTCANSPAGTKTPGLVARLMGLDLLPERASPSTPNDSRIKSRLSQNGARSLPETPRVSSARRSDVECHSHRLSLQINKENNVNGEFENTSPVSAKHFVKQVKDRVNRGRAFGLDMTNNCSNYRNREQKHMRRDENLIPVKPTKKKYDLLSGFEGEVTKTRLSDNNNKNSENHQRRRVIIPLQKRKHDQLKDSKKVGGGEKCNSSRFKNKKDPSPPPTKLPLKQSQVSSVLLSKRSTQLSSKPSHSYKLLQANIFTAPDSSNGCAAALTGGATAEYRSYILKILKFAGFISKPNTSSHSIDPSIFHTLELFHTNTTAAISGRRNTFLSHRCNRKLIFHLVDELLSEISIPHFNSMPWISPTGDRGGDSPLVGELCKRIDSFPAANCVVLEDVDALIGGDLRGSQFNGFFGEEENVVCEIEDEIMELLLSETAAMMIGRAAEWRKQLVDATWLDVMVVS</sequence>
<dbReference type="AlphaFoldDB" id="A0ABD3DYT6"/>
<reference evidence="5" key="1">
    <citation type="journal article" date="2024" name="IScience">
        <title>Strigolactones Initiate the Formation of Haustorium-like Structures in Castilleja.</title>
        <authorList>
            <person name="Buerger M."/>
            <person name="Peterson D."/>
            <person name="Chory J."/>
        </authorList>
    </citation>
    <scope>NUCLEOTIDE SEQUENCE [LARGE SCALE GENOMIC DNA]</scope>
</reference>
<proteinExistence type="predicted"/>
<evidence type="ECO:0000313" key="5">
    <source>
        <dbReference type="Proteomes" id="UP001632038"/>
    </source>
</evidence>
<dbReference type="Pfam" id="PF14383">
    <property type="entry name" value="VARLMGL"/>
    <property type="match status" value="1"/>
</dbReference>
<feature type="compositionally biased region" description="Polar residues" evidence="1">
    <location>
        <begin position="146"/>
        <end position="164"/>
    </location>
</feature>
<dbReference type="Proteomes" id="UP001632038">
    <property type="component" value="Unassembled WGS sequence"/>
</dbReference>
<feature type="compositionally biased region" description="Low complexity" evidence="1">
    <location>
        <begin position="335"/>
        <end position="349"/>
    </location>
</feature>
<accession>A0ABD3DYT6</accession>
<evidence type="ECO:0008006" key="6">
    <source>
        <dbReference type="Google" id="ProtNLM"/>
    </source>
</evidence>
<keyword evidence="5" id="KW-1185">Reference proteome</keyword>
<feature type="domain" description="DUF4378" evidence="2">
    <location>
        <begin position="393"/>
        <end position="545"/>
    </location>
</feature>
<dbReference type="InterPro" id="IPR032795">
    <property type="entry name" value="DUF3741-assoc"/>
</dbReference>